<dbReference type="EC" id="6.1.1.-" evidence="7"/>
<feature type="short sequence motif" description="'KMSKS' region" evidence="7">
    <location>
        <begin position="233"/>
        <end position="237"/>
    </location>
</feature>
<feature type="short sequence motif" description="'HIGH' region" evidence="7">
    <location>
        <begin position="17"/>
        <end position="27"/>
    </location>
</feature>
<dbReference type="Proteomes" id="UP000228621">
    <property type="component" value="Unassembled WGS sequence"/>
</dbReference>
<evidence type="ECO:0000256" key="4">
    <source>
        <dbReference type="ARBA" id="ARBA00022833"/>
    </source>
</evidence>
<evidence type="ECO:0000256" key="2">
    <source>
        <dbReference type="ARBA" id="ARBA00022723"/>
    </source>
</evidence>
<evidence type="ECO:0000256" key="5">
    <source>
        <dbReference type="ARBA" id="ARBA00022840"/>
    </source>
</evidence>
<dbReference type="RefSeq" id="WP_099643914.1">
    <property type="nucleotide sequence ID" value="NZ_NKHF01000102.1"/>
</dbReference>
<dbReference type="GO" id="GO:0004818">
    <property type="term" value="F:glutamate-tRNA ligase activity"/>
    <property type="evidence" value="ECO:0007669"/>
    <property type="project" value="TreeGrafter"/>
</dbReference>
<feature type="domain" description="Glutamyl/glutaminyl-tRNA synthetase class Ib catalytic" evidence="9">
    <location>
        <begin position="12"/>
        <end position="240"/>
    </location>
</feature>
<name>A0A2A5JK56_PSEO7</name>
<dbReference type="InterPro" id="IPR020058">
    <property type="entry name" value="Glu/Gln-tRNA-synth_Ib_cat-dom"/>
</dbReference>
<dbReference type="GO" id="GO:0008270">
    <property type="term" value="F:zinc ion binding"/>
    <property type="evidence" value="ECO:0007669"/>
    <property type="project" value="UniProtKB-UniRule"/>
</dbReference>
<evidence type="ECO:0000259" key="9">
    <source>
        <dbReference type="Pfam" id="PF00749"/>
    </source>
</evidence>
<comment type="similarity">
    <text evidence="7">Belongs to the class-I aminoacyl-tRNA synthetase family. GluQ subfamily.</text>
</comment>
<keyword evidence="6 7" id="KW-0030">Aminoacyl-tRNA synthetase</keyword>
<evidence type="ECO:0000256" key="1">
    <source>
        <dbReference type="ARBA" id="ARBA00022598"/>
    </source>
</evidence>
<proteinExistence type="inferred from homology"/>
<dbReference type="InterPro" id="IPR014729">
    <property type="entry name" value="Rossmann-like_a/b/a_fold"/>
</dbReference>
<dbReference type="PANTHER" id="PTHR43311:SF1">
    <property type="entry name" value="GLUTAMYL-Q TRNA(ASP) SYNTHETASE"/>
    <property type="match status" value="1"/>
</dbReference>
<feature type="binding site" evidence="7">
    <location>
        <position position="195"/>
    </location>
    <ligand>
        <name>L-glutamate</name>
        <dbReference type="ChEBI" id="CHEBI:29985"/>
    </ligand>
</feature>
<reference evidence="11" key="1">
    <citation type="journal article" date="2019" name="Genome Announc.">
        <title>Draft Genome Sequence of Pseudoalteromonas piscicida Strain 36Y ROTHPW, an Hypersaline Seawater Isolate from the South Coast of Sonora, Mexico.</title>
        <authorList>
            <person name="Sanchez-Diaz R."/>
            <person name="Molina-Garza Z.J."/>
            <person name="Cruz-Suarez L.E."/>
            <person name="Selvin J."/>
            <person name="Kiran G.S."/>
            <person name="Ibarra-Gamez J.C."/>
            <person name="Gomez-Gil B."/>
            <person name="Galaviz-Silva L."/>
        </authorList>
    </citation>
    <scope>NUCLEOTIDE SEQUENCE [LARGE SCALE GENOMIC DNA]</scope>
    <source>
        <strain evidence="11">36Y_RITHPW</strain>
    </source>
</reference>
<evidence type="ECO:0000256" key="3">
    <source>
        <dbReference type="ARBA" id="ARBA00022741"/>
    </source>
</evidence>
<dbReference type="Gene3D" id="3.40.50.620">
    <property type="entry name" value="HUPs"/>
    <property type="match status" value="1"/>
</dbReference>
<dbReference type="PANTHER" id="PTHR43311">
    <property type="entry name" value="GLUTAMATE--TRNA LIGASE"/>
    <property type="match status" value="1"/>
</dbReference>
<feature type="binding site" evidence="7">
    <location>
        <position position="106"/>
    </location>
    <ligand>
        <name>Zn(2+)</name>
        <dbReference type="ChEBI" id="CHEBI:29105"/>
    </ligand>
</feature>
<keyword evidence="3 7" id="KW-0547">Nucleotide-binding</keyword>
<dbReference type="InterPro" id="IPR022380">
    <property type="entry name" value="Glu-Q_tRNA(Asp)_Synthase"/>
</dbReference>
<feature type="binding site" evidence="7">
    <location>
        <position position="120"/>
    </location>
    <ligand>
        <name>Zn(2+)</name>
        <dbReference type="ChEBI" id="CHEBI:29105"/>
    </ligand>
</feature>
<evidence type="ECO:0000256" key="8">
    <source>
        <dbReference type="RuleBase" id="RU363037"/>
    </source>
</evidence>
<evidence type="ECO:0000256" key="6">
    <source>
        <dbReference type="ARBA" id="ARBA00023146"/>
    </source>
</evidence>
<keyword evidence="1 7" id="KW-0436">Ligase</keyword>
<comment type="caution">
    <text evidence="10">The sequence shown here is derived from an EMBL/GenBank/DDBJ whole genome shotgun (WGS) entry which is preliminary data.</text>
</comment>
<feature type="binding site" evidence="7">
    <location>
        <position position="124"/>
    </location>
    <ligand>
        <name>Zn(2+)</name>
        <dbReference type="ChEBI" id="CHEBI:29105"/>
    </ligand>
</feature>
<dbReference type="Pfam" id="PF00749">
    <property type="entry name" value="tRNA-synt_1c"/>
    <property type="match status" value="1"/>
</dbReference>
<keyword evidence="5 7" id="KW-0067">ATP-binding</keyword>
<dbReference type="AlphaFoldDB" id="A0A2A5JK56"/>
<keyword evidence="8" id="KW-0648">Protein biosynthesis</keyword>
<organism evidence="10 11">
    <name type="scientific">Pseudoalteromonas piscicida</name>
    <dbReference type="NCBI Taxonomy" id="43662"/>
    <lineage>
        <taxon>Bacteria</taxon>
        <taxon>Pseudomonadati</taxon>
        <taxon>Pseudomonadota</taxon>
        <taxon>Gammaproteobacteria</taxon>
        <taxon>Alteromonadales</taxon>
        <taxon>Pseudoalteromonadaceae</taxon>
        <taxon>Pseudoalteromonas</taxon>
    </lineage>
</organism>
<feature type="binding site" evidence="7">
    <location>
        <begin position="14"/>
        <end position="18"/>
    </location>
    <ligand>
        <name>L-glutamate</name>
        <dbReference type="ChEBI" id="CHEBI:29985"/>
    </ligand>
</feature>
<dbReference type="SUPFAM" id="SSF52374">
    <property type="entry name" value="Nucleotidylyl transferase"/>
    <property type="match status" value="1"/>
</dbReference>
<accession>A0A2A5JK56</accession>
<dbReference type="GO" id="GO:0006400">
    <property type="term" value="P:tRNA modification"/>
    <property type="evidence" value="ECO:0007669"/>
    <property type="project" value="InterPro"/>
</dbReference>
<feature type="binding site" evidence="7">
    <location>
        <position position="108"/>
    </location>
    <ligand>
        <name>Zn(2+)</name>
        <dbReference type="ChEBI" id="CHEBI:29105"/>
    </ligand>
</feature>
<dbReference type="GO" id="GO:0006424">
    <property type="term" value="P:glutamyl-tRNA aminoacylation"/>
    <property type="evidence" value="ECO:0007669"/>
    <property type="project" value="InterPro"/>
</dbReference>
<keyword evidence="4 7" id="KW-0862">Zinc</keyword>
<dbReference type="NCBIfam" id="TIGR03838">
    <property type="entry name" value="queuosine_YadB"/>
    <property type="match status" value="1"/>
</dbReference>
<dbReference type="HAMAP" id="MF_01428">
    <property type="entry name" value="Glu_Q_tRNA_synth"/>
    <property type="match status" value="1"/>
</dbReference>
<dbReference type="InterPro" id="IPR000924">
    <property type="entry name" value="Glu/Gln-tRNA-synth"/>
</dbReference>
<feature type="binding site" evidence="7">
    <location>
        <position position="236"/>
    </location>
    <ligand>
        <name>ATP</name>
        <dbReference type="ChEBI" id="CHEBI:30616"/>
    </ligand>
</feature>
<sequence length="315" mass="35024">MSPSLKQSGSYRGRFAPSPSGSLHFGSLVAALSSYLDAKVNQGQWLVRIEDIDTPRVVAGAADEILATLEAYGLYWDEDIVYQSQRHALYQAYLDKLTSDSLVYACQCTRKQIKAMGGFYNNHCRALTLSWHENALRLQQHCPVTEFNDAIQGAVVIPHAIAHEDYIVKRRDGLFAYQLVVVVDDIEQQINHIVRGADLLAPTARQISLFQQLEQSPPRYAHVPLAVAEPGFKLSKQNHAPAIDTRNPLPTLHAALRYLNVPVGSVHDYSDIESLLAHAISVFTLDCVPKVQEIQLDSLENGDFAFRPLFSSTSI</sequence>
<dbReference type="EMBL" id="NKHF01000102">
    <property type="protein sequence ID" value="PCK29824.1"/>
    <property type="molecule type" value="Genomic_DNA"/>
</dbReference>
<evidence type="ECO:0000256" key="7">
    <source>
        <dbReference type="HAMAP-Rule" id="MF_01428"/>
    </source>
</evidence>
<keyword evidence="11" id="KW-1185">Reference proteome</keyword>
<dbReference type="InterPro" id="IPR049940">
    <property type="entry name" value="GluQ/Sye"/>
</dbReference>
<dbReference type="FunFam" id="3.40.50.620:FF:000093">
    <property type="entry name" value="Glutamyl-Q tRNA(Asp) synthetase"/>
    <property type="match status" value="1"/>
</dbReference>
<dbReference type="Gene3D" id="3.90.800.10">
    <property type="entry name" value="Glutamyl-tRNA Synthetase, Domain 3"/>
    <property type="match status" value="1"/>
</dbReference>
<feature type="binding site" evidence="7">
    <location>
        <position position="177"/>
    </location>
    <ligand>
        <name>L-glutamate</name>
        <dbReference type="ChEBI" id="CHEBI:29985"/>
    </ligand>
</feature>
<gene>
    <name evidence="7" type="primary">gluQ</name>
    <name evidence="10" type="ORF">CEX98_20775</name>
</gene>
<dbReference type="NCBIfam" id="NF004314">
    <property type="entry name" value="PRK05710.1-3"/>
    <property type="match status" value="1"/>
</dbReference>
<comment type="cofactor">
    <cofactor evidence="7">
        <name>Zn(2+)</name>
        <dbReference type="ChEBI" id="CHEBI:29105"/>
    </cofactor>
    <text evidence="7">Binds 1 zinc ion per subunit.</text>
</comment>
<comment type="function">
    <text evidence="7">Catalyzes the tRNA-independent activation of glutamate in presence of ATP and the subsequent transfer of glutamate onto a tRNA(Asp). Glutamate is transferred on the 2-amino-5-(4,5-dihydroxy-2-cyclopenten-1-yl) moiety of the queuosine in the wobble position of the QUC anticodon.</text>
</comment>
<dbReference type="OrthoDB" id="9807503at2"/>
<protein>
    <recommendedName>
        <fullName evidence="7">Glutamyl-Q tRNA(Asp) synthetase</fullName>
        <shortName evidence="7">Glu-Q-RSs</shortName>
        <ecNumber evidence="7">6.1.1.-</ecNumber>
    </recommendedName>
</protein>
<dbReference type="PRINTS" id="PR00987">
    <property type="entry name" value="TRNASYNTHGLU"/>
</dbReference>
<feature type="binding site" evidence="7">
    <location>
        <position position="50"/>
    </location>
    <ligand>
        <name>L-glutamate</name>
        <dbReference type="ChEBI" id="CHEBI:29985"/>
    </ligand>
</feature>
<keyword evidence="2 7" id="KW-0479">Metal-binding</keyword>
<evidence type="ECO:0000313" key="10">
    <source>
        <dbReference type="EMBL" id="PCK29824.1"/>
    </source>
</evidence>
<evidence type="ECO:0000313" key="11">
    <source>
        <dbReference type="Proteomes" id="UP000228621"/>
    </source>
</evidence>
<dbReference type="GO" id="GO:0005524">
    <property type="term" value="F:ATP binding"/>
    <property type="evidence" value="ECO:0007669"/>
    <property type="project" value="UniProtKB-KW"/>
</dbReference>
<dbReference type="GO" id="GO:0005829">
    <property type="term" value="C:cytosol"/>
    <property type="evidence" value="ECO:0007669"/>
    <property type="project" value="TreeGrafter"/>
</dbReference>